<dbReference type="EMBL" id="JAKJXP020000045">
    <property type="protein sequence ID" value="KAK7751749.1"/>
    <property type="molecule type" value="Genomic_DNA"/>
</dbReference>
<dbReference type="Proteomes" id="UP001320420">
    <property type="component" value="Unassembled WGS sequence"/>
</dbReference>
<name>A0AAN9UMT6_9PEZI</name>
<comment type="caution">
    <text evidence="1">The sequence shown here is derived from an EMBL/GenBank/DDBJ whole genome shotgun (WGS) entry which is preliminary data.</text>
</comment>
<sequence>MDVVSNSIQDLPGSASTFSDTWVLMASTMTNGDSALDMITISPIDLEPSSEAQSLAGIEVPALGSTFSNEDPLGTEGGLGQSFAHEEGLRFKNELAEIEGSWNGNTHDLATPEKSGIEPSIDQLSRLSTRLSQLLNCSAYFLANDSEVASQSQNQDSTLHLRRSIEAVFKSTNAWLIQGSLGATAISNCSEWGSTSAVDLLHHVFSASSYLVEILRYVRNGETTTASSSSLMSLSHPSRTGSIVSRSRVESATTDESQHSSLVVHHLELVCLSLLSNIYVKILVAFRRSAGALASSASAARGGNHATIGSSEHVDTTLRVHLQLVSIVHLCSYFIRRQEQALEMVTNCSYTAIHLLTNYFGFYYYRAVNVYAHSATDSRDAKKAPFSWALGKEGMTYYEVIKEDPTLSDVCHKGMVMIETVQSIDGIFPSSSMKAAAAAEPHRAFVVDVGGGLGNALISIMKECGGGSYGTKLVLQGLAEVLDGKDPVRVDGVDNMPYNLFDPQPVKGRFATAASKVLSTGVTDACLCTYGRSRVFSPQCVAQPLRRGGPKDPE</sequence>
<evidence type="ECO:0000313" key="1">
    <source>
        <dbReference type="EMBL" id="KAK7751749.1"/>
    </source>
</evidence>
<dbReference type="PANTHER" id="PTHR43712:SF2">
    <property type="entry name" value="O-METHYLTRANSFERASE CICE"/>
    <property type="match status" value="1"/>
</dbReference>
<protein>
    <submittedName>
        <fullName evidence="1">Uncharacterized protein</fullName>
    </submittedName>
</protein>
<evidence type="ECO:0000313" key="2">
    <source>
        <dbReference type="Proteomes" id="UP001320420"/>
    </source>
</evidence>
<keyword evidence="2" id="KW-1185">Reference proteome</keyword>
<proteinExistence type="predicted"/>
<dbReference type="InterPro" id="IPR029063">
    <property type="entry name" value="SAM-dependent_MTases_sf"/>
</dbReference>
<organism evidence="1 2">
    <name type="scientific">Diatrype stigma</name>
    <dbReference type="NCBI Taxonomy" id="117547"/>
    <lineage>
        <taxon>Eukaryota</taxon>
        <taxon>Fungi</taxon>
        <taxon>Dikarya</taxon>
        <taxon>Ascomycota</taxon>
        <taxon>Pezizomycotina</taxon>
        <taxon>Sordariomycetes</taxon>
        <taxon>Xylariomycetidae</taxon>
        <taxon>Xylariales</taxon>
        <taxon>Diatrypaceae</taxon>
        <taxon>Diatrype</taxon>
    </lineage>
</organism>
<dbReference type="AlphaFoldDB" id="A0AAN9UMT6"/>
<reference evidence="1 2" key="1">
    <citation type="submission" date="2024-02" db="EMBL/GenBank/DDBJ databases">
        <title>De novo assembly and annotation of 12 fungi associated with fruit tree decline syndrome in Ontario, Canada.</title>
        <authorList>
            <person name="Sulman M."/>
            <person name="Ellouze W."/>
            <person name="Ilyukhin E."/>
        </authorList>
    </citation>
    <scope>NUCLEOTIDE SEQUENCE [LARGE SCALE GENOMIC DNA]</scope>
    <source>
        <strain evidence="1 2">M11/M66-122</strain>
    </source>
</reference>
<gene>
    <name evidence="1" type="ORF">SLS62_006234</name>
</gene>
<dbReference type="PANTHER" id="PTHR43712">
    <property type="entry name" value="PUTATIVE (AFU_ORTHOLOGUE AFUA_4G14580)-RELATED"/>
    <property type="match status" value="1"/>
</dbReference>
<accession>A0AAN9UMT6</accession>
<dbReference type="Gene3D" id="3.40.50.150">
    <property type="entry name" value="Vaccinia Virus protein VP39"/>
    <property type="match status" value="1"/>
</dbReference>